<name>A0AAX4HV95_9BACT</name>
<dbReference type="KEGG" id="psti:SOO65_10410"/>
<keyword evidence="1" id="KW-0732">Signal</keyword>
<dbReference type="AlphaFoldDB" id="A0AAX4HV95"/>
<dbReference type="Proteomes" id="UP001324634">
    <property type="component" value="Chromosome"/>
</dbReference>
<evidence type="ECO:0000313" key="2">
    <source>
        <dbReference type="EMBL" id="WPU67166.1"/>
    </source>
</evidence>
<organism evidence="2 3">
    <name type="scientific">Peredibacter starrii</name>
    <dbReference type="NCBI Taxonomy" id="28202"/>
    <lineage>
        <taxon>Bacteria</taxon>
        <taxon>Pseudomonadati</taxon>
        <taxon>Bdellovibrionota</taxon>
        <taxon>Bacteriovoracia</taxon>
        <taxon>Bacteriovoracales</taxon>
        <taxon>Bacteriovoracaceae</taxon>
        <taxon>Peredibacter</taxon>
    </lineage>
</organism>
<reference evidence="2 3" key="1">
    <citation type="submission" date="2023-11" db="EMBL/GenBank/DDBJ databases">
        <title>Peredibacter starrii A3.12.</title>
        <authorList>
            <person name="Mitchell R.J."/>
        </authorList>
    </citation>
    <scope>NUCLEOTIDE SEQUENCE [LARGE SCALE GENOMIC DNA]</scope>
    <source>
        <strain evidence="2 3">A3.12</strain>
    </source>
</reference>
<proteinExistence type="predicted"/>
<evidence type="ECO:0000313" key="3">
    <source>
        <dbReference type="Proteomes" id="UP001324634"/>
    </source>
</evidence>
<accession>A0AAX4HV95</accession>
<gene>
    <name evidence="2" type="ORF">SOO65_10410</name>
</gene>
<feature type="chain" id="PRO_5043376950" evidence="1">
    <location>
        <begin position="28"/>
        <end position="98"/>
    </location>
</feature>
<evidence type="ECO:0000256" key="1">
    <source>
        <dbReference type="SAM" id="SignalP"/>
    </source>
</evidence>
<dbReference type="EMBL" id="CP139487">
    <property type="protein sequence ID" value="WPU67166.1"/>
    <property type="molecule type" value="Genomic_DNA"/>
</dbReference>
<protein>
    <submittedName>
        <fullName evidence="2">Uncharacterized protein</fullName>
    </submittedName>
</protein>
<keyword evidence="3" id="KW-1185">Reference proteome</keyword>
<feature type="signal peptide" evidence="1">
    <location>
        <begin position="1"/>
        <end position="27"/>
    </location>
</feature>
<sequence length="98" mass="11007">MKHTRSVSIFITLLFLMGQLSMHNAYARSPKTNEVNTEVEIQPLIEFKYSLAKLVELVEDQKPVVVSTDVTYPTSEFHLLSTLLNSHHICLPPPVSAA</sequence>
<dbReference type="RefSeq" id="WP_321400090.1">
    <property type="nucleotide sequence ID" value="NZ_CP139487.1"/>
</dbReference>